<name>A0A963Z2M0_9PROT</name>
<comment type="caution">
    <text evidence="1">The sequence shown here is derived from an EMBL/GenBank/DDBJ whole genome shotgun (WGS) entry which is preliminary data.</text>
</comment>
<dbReference type="NCBIfam" id="NF040576">
    <property type="entry name" value="T2SS_GspM_XpsM"/>
    <property type="match status" value="1"/>
</dbReference>
<dbReference type="Pfam" id="PF10741">
    <property type="entry name" value="T2SSM_b"/>
    <property type="match status" value="1"/>
</dbReference>
<gene>
    <name evidence="1" type="ORF">ACELLULO517_14620</name>
</gene>
<evidence type="ECO:0000313" key="1">
    <source>
        <dbReference type="EMBL" id="MCB8881481.1"/>
    </source>
</evidence>
<evidence type="ECO:0000313" key="2">
    <source>
        <dbReference type="Proteomes" id="UP000721844"/>
    </source>
</evidence>
<organism evidence="1 2">
    <name type="scientific">Acidisoma cellulosilyticum</name>
    <dbReference type="NCBI Taxonomy" id="2802395"/>
    <lineage>
        <taxon>Bacteria</taxon>
        <taxon>Pseudomonadati</taxon>
        <taxon>Pseudomonadota</taxon>
        <taxon>Alphaproteobacteria</taxon>
        <taxon>Acetobacterales</taxon>
        <taxon>Acidocellaceae</taxon>
        <taxon>Acidisoma</taxon>
    </lineage>
</organism>
<dbReference type="Proteomes" id="UP000721844">
    <property type="component" value="Unassembled WGS sequence"/>
</dbReference>
<evidence type="ECO:0008006" key="3">
    <source>
        <dbReference type="Google" id="ProtNLM"/>
    </source>
</evidence>
<accession>A0A963Z2M0</accession>
<keyword evidence="2" id="KW-1185">Reference proteome</keyword>
<dbReference type="InterPro" id="IPR034756">
    <property type="entry name" value="T2SSM_b"/>
</dbReference>
<dbReference type="AlphaFoldDB" id="A0A963Z2M0"/>
<dbReference type="EMBL" id="JAESVA010000004">
    <property type="protein sequence ID" value="MCB8881481.1"/>
    <property type="molecule type" value="Genomic_DNA"/>
</dbReference>
<proteinExistence type="predicted"/>
<dbReference type="RefSeq" id="WP_227308150.1">
    <property type="nucleotide sequence ID" value="NZ_JAESVA010000004.1"/>
</dbReference>
<protein>
    <recommendedName>
        <fullName evidence="3">General secretion pathway protein M</fullName>
    </recommendedName>
</protein>
<reference evidence="1 2" key="1">
    <citation type="journal article" date="2021" name="Microorganisms">
        <title>Acidisoma silvae sp. nov. and Acidisomacellulosilytica sp. nov., Two Acidophilic Bacteria Isolated from Decaying Wood, Hydrolyzing Cellulose and Producing Poly-3-hydroxybutyrate.</title>
        <authorList>
            <person name="Mieszkin S."/>
            <person name="Pouder E."/>
            <person name="Uroz S."/>
            <person name="Simon-Colin C."/>
            <person name="Alain K."/>
        </authorList>
    </citation>
    <scope>NUCLEOTIDE SEQUENCE [LARGE SCALE GENOMIC DNA]</scope>
    <source>
        <strain evidence="1 2">HW T5.17</strain>
    </source>
</reference>
<sequence length="178" mass="19211">MLALLILLLALTLAWKAVVQPIIDMATSRQKEIEAMSDRLTQLRAIVARIPALRANADALRERLEAEGGVWTGTNETVVATSMQSKIRDVVTGRGGKIRSTSELNGTDEAGLRLVLVHVVIDGTLDTVVQTLASIATSRPPIFVENMTITAPTHSAPTQVPMLSLDLDVLGYMRKSAQ</sequence>